<organism evidence="1 2">
    <name type="scientific">Iphiclides podalirius</name>
    <name type="common">scarce swallowtail</name>
    <dbReference type="NCBI Taxonomy" id="110791"/>
    <lineage>
        <taxon>Eukaryota</taxon>
        <taxon>Metazoa</taxon>
        <taxon>Ecdysozoa</taxon>
        <taxon>Arthropoda</taxon>
        <taxon>Hexapoda</taxon>
        <taxon>Insecta</taxon>
        <taxon>Pterygota</taxon>
        <taxon>Neoptera</taxon>
        <taxon>Endopterygota</taxon>
        <taxon>Lepidoptera</taxon>
        <taxon>Glossata</taxon>
        <taxon>Ditrysia</taxon>
        <taxon>Papilionoidea</taxon>
        <taxon>Papilionidae</taxon>
        <taxon>Papilioninae</taxon>
        <taxon>Iphiclides</taxon>
    </lineage>
</organism>
<sequence length="159" mass="17510">MRWAWPRLGGARAGPRACPPSGGAQFAAVSCRSVGLTTRRQLLIPARPQRSARSAETQLRALPVRFPARSGFRSRFVCGTVARQTFRKSYSFPSTTSHHRTHARQIPAIVAPIACVGLAGTKGFSGGIKNQMRCEKRFPQMMLNDRFKRASVPRGLYGL</sequence>
<accession>A0ABN8IWR7</accession>
<feature type="non-terminal residue" evidence="1">
    <location>
        <position position="1"/>
    </location>
</feature>
<dbReference type="EMBL" id="OW152816">
    <property type="protein sequence ID" value="CAH2066287.1"/>
    <property type="molecule type" value="Genomic_DNA"/>
</dbReference>
<dbReference type="PROSITE" id="PS51257">
    <property type="entry name" value="PROKAR_LIPOPROTEIN"/>
    <property type="match status" value="1"/>
</dbReference>
<name>A0ABN8IWR7_9NEOP</name>
<keyword evidence="2" id="KW-1185">Reference proteome</keyword>
<evidence type="ECO:0000313" key="2">
    <source>
        <dbReference type="Proteomes" id="UP000837857"/>
    </source>
</evidence>
<evidence type="ECO:0000313" key="1">
    <source>
        <dbReference type="EMBL" id="CAH2066287.1"/>
    </source>
</evidence>
<protein>
    <submittedName>
        <fullName evidence="1">Uncharacterized protein</fullName>
    </submittedName>
</protein>
<proteinExistence type="predicted"/>
<gene>
    <name evidence="1" type="ORF">IPOD504_LOCUS13364</name>
</gene>
<dbReference type="Proteomes" id="UP000837857">
    <property type="component" value="Chromosome 4"/>
</dbReference>
<reference evidence="1" key="1">
    <citation type="submission" date="2022-03" db="EMBL/GenBank/DDBJ databases">
        <authorList>
            <person name="Martin H S."/>
        </authorList>
    </citation>
    <scope>NUCLEOTIDE SEQUENCE</scope>
</reference>